<sequence>METNSTSTSIFTDNFGQFCCSGPVLPHHGAPKLRIPLFLHDSKENHCSSEHPFPPKPPSLASLSSKLSWTRFHTGESFTAASPPAHCQTPCDSTHIVRDREGELGRNKRKKLNGLPGLAWLGKRFFGHGSAPSLTRTGRDGAWEVPCEPSLWQRPGEEGSSADRSVTPIRMTNRASIHILPILGWSSDLMGLWGTYHASIIFWSSTSSRLDGCLGKLVGYSHFDFEPSLSPPD</sequence>
<accession>A0AAD9FRJ9</accession>
<reference evidence="1" key="1">
    <citation type="submission" date="2023-02" db="EMBL/GenBank/DDBJ databases">
        <title>Identification and recombinant expression of a fungal hydrolase from Papiliotrema laurentii that hydrolyzes apple cutin and clears colloidal polyester polyurethane.</title>
        <authorList>
            <consortium name="DOE Joint Genome Institute"/>
            <person name="Roman V.A."/>
            <person name="Bojanowski C."/>
            <person name="Crable B.R."/>
            <person name="Wagner D.N."/>
            <person name="Hung C.S."/>
            <person name="Nadeau L.J."/>
            <person name="Schratz L."/>
            <person name="Haridas S."/>
            <person name="Pangilinan J."/>
            <person name="Lipzen A."/>
            <person name="Na H."/>
            <person name="Yan M."/>
            <person name="Ng V."/>
            <person name="Grigoriev I.V."/>
            <person name="Spatafora J.W."/>
            <person name="Barlow D."/>
            <person name="Biffinger J."/>
            <person name="Kelley-Loughnane N."/>
            <person name="Varaljay V.A."/>
            <person name="Crookes-Goodson W.J."/>
        </authorList>
    </citation>
    <scope>NUCLEOTIDE SEQUENCE</scope>
    <source>
        <strain evidence="1">5307AH</strain>
    </source>
</reference>
<protein>
    <submittedName>
        <fullName evidence="1">Uncharacterized protein</fullName>
    </submittedName>
</protein>
<evidence type="ECO:0000313" key="2">
    <source>
        <dbReference type="Proteomes" id="UP001182556"/>
    </source>
</evidence>
<comment type="caution">
    <text evidence="1">The sequence shown here is derived from an EMBL/GenBank/DDBJ whole genome shotgun (WGS) entry which is preliminary data.</text>
</comment>
<keyword evidence="2" id="KW-1185">Reference proteome</keyword>
<dbReference type="Proteomes" id="UP001182556">
    <property type="component" value="Unassembled WGS sequence"/>
</dbReference>
<evidence type="ECO:0000313" key="1">
    <source>
        <dbReference type="EMBL" id="KAK1924880.1"/>
    </source>
</evidence>
<name>A0AAD9FRJ9_PAPLA</name>
<dbReference type="AlphaFoldDB" id="A0AAD9FRJ9"/>
<organism evidence="1 2">
    <name type="scientific">Papiliotrema laurentii</name>
    <name type="common">Cryptococcus laurentii</name>
    <dbReference type="NCBI Taxonomy" id="5418"/>
    <lineage>
        <taxon>Eukaryota</taxon>
        <taxon>Fungi</taxon>
        <taxon>Dikarya</taxon>
        <taxon>Basidiomycota</taxon>
        <taxon>Agaricomycotina</taxon>
        <taxon>Tremellomycetes</taxon>
        <taxon>Tremellales</taxon>
        <taxon>Rhynchogastremaceae</taxon>
        <taxon>Papiliotrema</taxon>
    </lineage>
</organism>
<gene>
    <name evidence="1" type="ORF">DB88DRAFT_472216</name>
</gene>
<proteinExistence type="predicted"/>
<dbReference type="EMBL" id="JAODAN010000004">
    <property type="protein sequence ID" value="KAK1924880.1"/>
    <property type="molecule type" value="Genomic_DNA"/>
</dbReference>